<reference evidence="1" key="1">
    <citation type="journal article" date="2021" name="Proc. Natl. Acad. Sci. U.S.A.">
        <title>A Catalog of Tens of Thousands of Viruses from Human Metagenomes Reveals Hidden Associations with Chronic Diseases.</title>
        <authorList>
            <person name="Tisza M.J."/>
            <person name="Buck C.B."/>
        </authorList>
    </citation>
    <scope>NUCLEOTIDE SEQUENCE</scope>
    <source>
        <strain evidence="1">Ct6GI21</strain>
    </source>
</reference>
<protein>
    <submittedName>
        <fullName evidence="1">Uncharacterized protein</fullName>
    </submittedName>
</protein>
<name>A0A8S5U4C2_9CAUD</name>
<accession>A0A8S5U4C2</accession>
<dbReference type="EMBL" id="BK016005">
    <property type="protein sequence ID" value="DAF89277.1"/>
    <property type="molecule type" value="Genomic_DNA"/>
</dbReference>
<organism evidence="1">
    <name type="scientific">Siphoviridae sp. ct6GI21</name>
    <dbReference type="NCBI Taxonomy" id="2825340"/>
    <lineage>
        <taxon>Viruses</taxon>
        <taxon>Duplodnaviria</taxon>
        <taxon>Heunggongvirae</taxon>
        <taxon>Uroviricota</taxon>
        <taxon>Caudoviricetes</taxon>
    </lineage>
</organism>
<sequence>MASRREGIKVNDEQPKTAETIMNNVDNISDTIQKISDKLVTKYCGELDEEMKKIGNMLICSQNMTDNELDFEILNLANILYFVGAGQEDLGIKEDTCKAIRQEVYSKAREQATGKTVADKTAQAELISQAETMTLAIYSRAYKKVKLRMDAGYEMLNSLKKVMNKRITEMELSNSRYINHSESGEEYER</sequence>
<proteinExistence type="predicted"/>
<evidence type="ECO:0000313" key="1">
    <source>
        <dbReference type="EMBL" id="DAF89277.1"/>
    </source>
</evidence>